<gene>
    <name evidence="2" type="ORF">MPL1032_180239</name>
</gene>
<organism evidence="2 3">
    <name type="scientific">Mesorhizobium plurifarium</name>
    <dbReference type="NCBI Taxonomy" id="69974"/>
    <lineage>
        <taxon>Bacteria</taxon>
        <taxon>Pseudomonadati</taxon>
        <taxon>Pseudomonadota</taxon>
        <taxon>Alphaproteobacteria</taxon>
        <taxon>Hyphomicrobiales</taxon>
        <taxon>Phyllobacteriaceae</taxon>
        <taxon>Mesorhizobium</taxon>
    </lineage>
</organism>
<sequence>MITQGPLLPERVLALPRVLVLLVQAPVRRRLLLRSPVPDQREAHSRRPASGCRP</sequence>
<reference evidence="3" key="1">
    <citation type="submission" date="2014-08" db="EMBL/GenBank/DDBJ databases">
        <authorList>
            <person name="Edwards T."/>
        </authorList>
    </citation>
    <scope>NUCLEOTIDE SEQUENCE [LARGE SCALE GENOMIC DNA]</scope>
</reference>
<evidence type="ECO:0000256" key="1">
    <source>
        <dbReference type="SAM" id="MobiDB-lite"/>
    </source>
</evidence>
<dbReference type="EMBL" id="CCND01000010">
    <property type="protein sequence ID" value="CDX53913.1"/>
    <property type="molecule type" value="Genomic_DNA"/>
</dbReference>
<accession>A0A0K2VU17</accession>
<evidence type="ECO:0000313" key="2">
    <source>
        <dbReference type="EMBL" id="CDX53913.1"/>
    </source>
</evidence>
<feature type="region of interest" description="Disordered" evidence="1">
    <location>
        <begin position="34"/>
        <end position="54"/>
    </location>
</feature>
<proteinExistence type="predicted"/>
<name>A0A0K2VU17_MESPL</name>
<evidence type="ECO:0000313" key="3">
    <source>
        <dbReference type="Proteomes" id="UP000182888"/>
    </source>
</evidence>
<dbReference type="AlphaFoldDB" id="A0A0K2VU17"/>
<protein>
    <submittedName>
        <fullName evidence="2">Uncharacterized protein</fullName>
    </submittedName>
</protein>
<dbReference type="Proteomes" id="UP000182888">
    <property type="component" value="Unassembled WGS sequence"/>
</dbReference>